<keyword evidence="1" id="KW-1133">Transmembrane helix</keyword>
<accession>R4V317</accession>
<reference evidence="2" key="1">
    <citation type="submission" date="2013-02" db="EMBL/GenBank/DDBJ databases">
        <title>Immune-Related transcriptome of Coptotermes formosanus Shiraki workers: the defense mechanism.</title>
        <authorList>
            <person name="Hussain A."/>
            <person name="Li Y.F."/>
            <person name="Wen S.Y."/>
        </authorList>
    </citation>
    <scope>NUCLEOTIDE SEQUENCE</scope>
</reference>
<dbReference type="AlphaFoldDB" id="R4V317"/>
<sequence length="145" mass="16104">MSVTPEKKLIETTETSTPTVPLLIISGSTIPRETPEVTEQLEYSVSSTAVPWMKVTRGQKWILARRGPDPKQKEALSQSAIAGILVTAILIVTVVAVTIYFVVRNRRRVHKQQCMADDSDVRFLTSDEVLDFSLARPVDGSTDYL</sequence>
<organism evidence="2">
    <name type="scientific">Coptotermes formosanus</name>
    <name type="common">Formosan subterranean termite</name>
    <dbReference type="NCBI Taxonomy" id="36987"/>
    <lineage>
        <taxon>Eukaryota</taxon>
        <taxon>Metazoa</taxon>
        <taxon>Ecdysozoa</taxon>
        <taxon>Arthropoda</taxon>
        <taxon>Hexapoda</taxon>
        <taxon>Insecta</taxon>
        <taxon>Pterygota</taxon>
        <taxon>Neoptera</taxon>
        <taxon>Polyneoptera</taxon>
        <taxon>Dictyoptera</taxon>
        <taxon>Blattodea</taxon>
        <taxon>Blattoidea</taxon>
        <taxon>Termitoidae</taxon>
        <taxon>Rhinotermitidae</taxon>
        <taxon>Coptotermes</taxon>
    </lineage>
</organism>
<keyword evidence="1" id="KW-0812">Transmembrane</keyword>
<evidence type="ECO:0000256" key="1">
    <source>
        <dbReference type="SAM" id="Phobius"/>
    </source>
</evidence>
<keyword evidence="1" id="KW-0472">Membrane</keyword>
<dbReference type="EMBL" id="KC632359">
    <property type="protein sequence ID" value="AGM32173.1"/>
    <property type="molecule type" value="mRNA"/>
</dbReference>
<protein>
    <submittedName>
        <fullName evidence="2">Uncharacterized protein</fullName>
    </submittedName>
</protein>
<evidence type="ECO:0000313" key="2">
    <source>
        <dbReference type="EMBL" id="AGM32173.1"/>
    </source>
</evidence>
<name>R4V317_COPFO</name>
<feature type="transmembrane region" description="Helical" evidence="1">
    <location>
        <begin position="80"/>
        <end position="103"/>
    </location>
</feature>
<proteinExistence type="evidence at transcript level"/>